<evidence type="ECO:0000313" key="1">
    <source>
        <dbReference type="EMBL" id="BBY11010.1"/>
    </source>
</evidence>
<dbReference type="Proteomes" id="UP000466831">
    <property type="component" value="Chromosome"/>
</dbReference>
<keyword evidence="2" id="KW-1185">Reference proteome</keyword>
<accession>A0ABM7JAT8</accession>
<name>A0ABM7JAT8_9MYCO</name>
<reference evidence="1 2" key="1">
    <citation type="journal article" date="2019" name="Emerg. Microbes Infect.">
        <title>Comprehensive subspecies identification of 175 nontuberculous mycobacteria species based on 7547 genomic profiles.</title>
        <authorList>
            <person name="Matsumoto Y."/>
            <person name="Kinjo T."/>
            <person name="Motooka D."/>
            <person name="Nabeya D."/>
            <person name="Jung N."/>
            <person name="Uechi K."/>
            <person name="Horii T."/>
            <person name="Iida T."/>
            <person name="Fujita J."/>
            <person name="Nakamura S."/>
        </authorList>
    </citation>
    <scope>NUCLEOTIDE SEQUENCE [LARGE SCALE GENOMIC DNA]</scope>
    <source>
        <strain evidence="1 2">JCM 17324</strain>
    </source>
</reference>
<sequence>MTAIEDTWANRDLPILKALVQIYENTGRAVIRASDIESATGFDKDTTQRALRALSREPYFEEAKGTWGGGVIFVGPPTSAALRLAGQWPTPENIVERLIAAFEAAGEDQSIPEPERSKAKQVAQWLGSAFSQIAISALGGAGGQALYS</sequence>
<protein>
    <submittedName>
        <fullName evidence="1">Uncharacterized protein</fullName>
    </submittedName>
</protein>
<proteinExistence type="predicted"/>
<evidence type="ECO:0000313" key="2">
    <source>
        <dbReference type="Proteomes" id="UP000466831"/>
    </source>
</evidence>
<gene>
    <name evidence="1" type="ORF">MMARJ_17500</name>
</gene>
<dbReference type="EMBL" id="AP022584">
    <property type="protein sequence ID" value="BBY11010.1"/>
    <property type="molecule type" value="Genomic_DNA"/>
</dbReference>
<organism evidence="1 2">
    <name type="scientific">Mycobacterium marseillense</name>
    <dbReference type="NCBI Taxonomy" id="701042"/>
    <lineage>
        <taxon>Bacteria</taxon>
        <taxon>Bacillati</taxon>
        <taxon>Actinomycetota</taxon>
        <taxon>Actinomycetes</taxon>
        <taxon>Mycobacteriales</taxon>
        <taxon>Mycobacteriaceae</taxon>
        <taxon>Mycobacterium</taxon>
        <taxon>Mycobacterium avium complex (MAC)</taxon>
    </lineage>
</organism>